<gene>
    <name evidence="2" type="ORF">LCGC14_2956380</name>
</gene>
<organism evidence="2">
    <name type="scientific">marine sediment metagenome</name>
    <dbReference type="NCBI Taxonomy" id="412755"/>
    <lineage>
        <taxon>unclassified sequences</taxon>
        <taxon>metagenomes</taxon>
        <taxon>ecological metagenomes</taxon>
    </lineage>
</organism>
<dbReference type="AlphaFoldDB" id="A0A0F8Y0W0"/>
<evidence type="ECO:0000256" key="1">
    <source>
        <dbReference type="SAM" id="Phobius"/>
    </source>
</evidence>
<reference evidence="2" key="1">
    <citation type="journal article" date="2015" name="Nature">
        <title>Complex archaea that bridge the gap between prokaryotes and eukaryotes.</title>
        <authorList>
            <person name="Spang A."/>
            <person name="Saw J.H."/>
            <person name="Jorgensen S.L."/>
            <person name="Zaremba-Niedzwiedzka K."/>
            <person name="Martijn J."/>
            <person name="Lind A.E."/>
            <person name="van Eijk R."/>
            <person name="Schleper C."/>
            <person name="Guy L."/>
            <person name="Ettema T.J."/>
        </authorList>
    </citation>
    <scope>NUCLEOTIDE SEQUENCE</scope>
</reference>
<comment type="caution">
    <text evidence="2">The sequence shown here is derived from an EMBL/GenBank/DDBJ whole genome shotgun (WGS) entry which is preliminary data.</text>
</comment>
<protein>
    <submittedName>
        <fullName evidence="2">Uncharacterized protein</fullName>
    </submittedName>
</protein>
<feature type="transmembrane region" description="Helical" evidence="1">
    <location>
        <begin position="21"/>
        <end position="39"/>
    </location>
</feature>
<dbReference type="EMBL" id="LAZR01059723">
    <property type="protein sequence ID" value="KKK67205.1"/>
    <property type="molecule type" value="Genomic_DNA"/>
</dbReference>
<keyword evidence="1" id="KW-1133">Transmembrane helix</keyword>
<name>A0A0F8Y0W0_9ZZZZ</name>
<keyword evidence="1" id="KW-0472">Membrane</keyword>
<sequence>MYSKGYEVDRVQVKMIDFSRVWNNILAVLVLAAVIYVIYTKIKSQDIKEKIKGIFSRDKIGRGKL</sequence>
<accession>A0A0F8Y0W0</accession>
<evidence type="ECO:0000313" key="2">
    <source>
        <dbReference type="EMBL" id="KKK67205.1"/>
    </source>
</evidence>
<keyword evidence="1" id="KW-0812">Transmembrane</keyword>
<proteinExistence type="predicted"/>